<reference evidence="1 2" key="1">
    <citation type="submission" date="2020-08" db="EMBL/GenBank/DDBJ databases">
        <title>Genomic Encyclopedia of Type Strains, Phase IV (KMG-IV): sequencing the most valuable type-strain genomes for metagenomic binning, comparative biology and taxonomic classification.</title>
        <authorList>
            <person name="Goeker M."/>
        </authorList>
    </citation>
    <scope>NUCLEOTIDE SEQUENCE [LARGE SCALE GENOMIC DNA]</scope>
    <source>
        <strain evidence="1 2">DSM 40141</strain>
    </source>
</reference>
<evidence type="ECO:0000313" key="2">
    <source>
        <dbReference type="Proteomes" id="UP000540423"/>
    </source>
</evidence>
<accession>A0A7X0HCD1</accession>
<keyword evidence="2" id="KW-1185">Reference proteome</keyword>
<dbReference type="RefSeq" id="WP_185028077.1">
    <property type="nucleotide sequence ID" value="NZ_BNBN01000004.1"/>
</dbReference>
<evidence type="ECO:0000313" key="1">
    <source>
        <dbReference type="EMBL" id="MBB6434960.1"/>
    </source>
</evidence>
<name>A0A7X0HCD1_9ACTN</name>
<organism evidence="1 2">
    <name type="scientific">Streptomyces candidus</name>
    <dbReference type="NCBI Taxonomy" id="67283"/>
    <lineage>
        <taxon>Bacteria</taxon>
        <taxon>Bacillati</taxon>
        <taxon>Actinomycetota</taxon>
        <taxon>Actinomycetes</taxon>
        <taxon>Kitasatosporales</taxon>
        <taxon>Streptomycetaceae</taxon>
        <taxon>Streptomyces</taxon>
    </lineage>
</organism>
<sequence length="104" mass="11011">MSYTGEALDELRRVLGHRAGDEYGWSAHAGTLSWSCLRTAEHIAHDLTAHSGQLAARPDDSYLPMDLTVRPGASPGDLLRVITAAGGMLAATLAASGPEVRAYH</sequence>
<comment type="caution">
    <text evidence="1">The sequence shown here is derived from an EMBL/GenBank/DDBJ whole genome shotgun (WGS) entry which is preliminary data.</text>
</comment>
<gene>
    <name evidence="1" type="ORF">HNQ79_001411</name>
</gene>
<protein>
    <submittedName>
        <fullName evidence="1">Uncharacterized protein</fullName>
    </submittedName>
</protein>
<dbReference type="AlphaFoldDB" id="A0A7X0HCD1"/>
<dbReference type="EMBL" id="JACHEM010000003">
    <property type="protein sequence ID" value="MBB6434960.1"/>
    <property type="molecule type" value="Genomic_DNA"/>
</dbReference>
<proteinExistence type="predicted"/>
<dbReference type="Proteomes" id="UP000540423">
    <property type="component" value="Unassembled WGS sequence"/>
</dbReference>